<dbReference type="Proteomes" id="UP000054560">
    <property type="component" value="Unassembled WGS sequence"/>
</dbReference>
<reference evidence="1 2" key="1">
    <citation type="submission" date="2011-02" db="EMBL/GenBank/DDBJ databases">
        <title>The Genome Sequence of Sphaeroforma arctica JP610.</title>
        <authorList>
            <consortium name="The Broad Institute Genome Sequencing Platform"/>
            <person name="Russ C."/>
            <person name="Cuomo C."/>
            <person name="Young S.K."/>
            <person name="Zeng Q."/>
            <person name="Gargeya S."/>
            <person name="Alvarado L."/>
            <person name="Berlin A."/>
            <person name="Chapman S.B."/>
            <person name="Chen Z."/>
            <person name="Freedman E."/>
            <person name="Gellesch M."/>
            <person name="Goldberg J."/>
            <person name="Griggs A."/>
            <person name="Gujja S."/>
            <person name="Heilman E."/>
            <person name="Heiman D."/>
            <person name="Howarth C."/>
            <person name="Mehta T."/>
            <person name="Neiman D."/>
            <person name="Pearson M."/>
            <person name="Roberts A."/>
            <person name="Saif S."/>
            <person name="Shea T."/>
            <person name="Shenoy N."/>
            <person name="Sisk P."/>
            <person name="Stolte C."/>
            <person name="Sykes S."/>
            <person name="White J."/>
            <person name="Yandava C."/>
            <person name="Burger G."/>
            <person name="Gray M.W."/>
            <person name="Holland P.W.H."/>
            <person name="King N."/>
            <person name="Lang F.B.F."/>
            <person name="Roger A.J."/>
            <person name="Ruiz-Trillo I."/>
            <person name="Haas B."/>
            <person name="Nusbaum C."/>
            <person name="Birren B."/>
        </authorList>
    </citation>
    <scope>NUCLEOTIDE SEQUENCE [LARGE SCALE GENOMIC DNA]</scope>
    <source>
        <strain evidence="1 2">JP610</strain>
    </source>
</reference>
<gene>
    <name evidence="1" type="ORF">SARC_03647</name>
</gene>
<protein>
    <submittedName>
        <fullName evidence="1">Uncharacterized protein</fullName>
    </submittedName>
</protein>
<dbReference type="RefSeq" id="XP_014158028.1">
    <property type="nucleotide sequence ID" value="XM_014302553.1"/>
</dbReference>
<dbReference type="GeneID" id="25904151"/>
<sequence>MSKHFSNAHTREEIDDGIVKKGDIYAEHGILATLFNDHCNVYIVSAYTEFAYDAERFKDLVDEDINMLPKQPSAKIAVKAKEVKCDVRIGHSRWAISGQNNPTNFASFTDKDYIVMVWLLTGGTDSANPFLNAAISMVQDITTRREAGIKKRHEQESAMHDALISKLYAIGRDKKPDMQCLTLRHELQLNSPTTSTLLKRRWQRHVKLTKLMQL</sequence>
<evidence type="ECO:0000313" key="2">
    <source>
        <dbReference type="Proteomes" id="UP000054560"/>
    </source>
</evidence>
<accession>A0A0L0G5N6</accession>
<dbReference type="EMBL" id="KQ241786">
    <property type="protein sequence ID" value="KNC84126.1"/>
    <property type="molecule type" value="Genomic_DNA"/>
</dbReference>
<name>A0A0L0G5N6_9EUKA</name>
<organism evidence="1 2">
    <name type="scientific">Sphaeroforma arctica JP610</name>
    <dbReference type="NCBI Taxonomy" id="667725"/>
    <lineage>
        <taxon>Eukaryota</taxon>
        <taxon>Ichthyosporea</taxon>
        <taxon>Ichthyophonida</taxon>
        <taxon>Sphaeroforma</taxon>
    </lineage>
</organism>
<proteinExistence type="predicted"/>
<dbReference type="AlphaFoldDB" id="A0A0L0G5N6"/>
<keyword evidence="2" id="KW-1185">Reference proteome</keyword>
<evidence type="ECO:0000313" key="1">
    <source>
        <dbReference type="EMBL" id="KNC84126.1"/>
    </source>
</evidence>